<dbReference type="CDD" id="cd06261">
    <property type="entry name" value="TM_PBP2"/>
    <property type="match status" value="1"/>
</dbReference>
<dbReference type="RefSeq" id="WP_377769293.1">
    <property type="nucleotide sequence ID" value="NZ_JBHUHO010000003.1"/>
</dbReference>
<keyword evidence="6 7" id="KW-0472">Membrane</keyword>
<evidence type="ECO:0000256" key="7">
    <source>
        <dbReference type="RuleBase" id="RU363032"/>
    </source>
</evidence>
<comment type="similarity">
    <text evidence="7">Belongs to the binding-protein-dependent transport system permease family.</text>
</comment>
<feature type="transmembrane region" description="Helical" evidence="7">
    <location>
        <begin position="7"/>
        <end position="26"/>
    </location>
</feature>
<dbReference type="Gene3D" id="1.10.3720.10">
    <property type="entry name" value="MetI-like"/>
    <property type="match status" value="1"/>
</dbReference>
<dbReference type="PANTHER" id="PTHR30151:SF20">
    <property type="entry name" value="ABC TRANSPORTER PERMEASE PROTEIN HI_0355-RELATED"/>
    <property type="match status" value="1"/>
</dbReference>
<dbReference type="PROSITE" id="PS50928">
    <property type="entry name" value="ABC_TM1"/>
    <property type="match status" value="1"/>
</dbReference>
<evidence type="ECO:0000256" key="4">
    <source>
        <dbReference type="ARBA" id="ARBA00022692"/>
    </source>
</evidence>
<accession>A0ABW4YF50</accession>
<comment type="caution">
    <text evidence="9">The sequence shown here is derived from an EMBL/GenBank/DDBJ whole genome shotgun (WGS) entry which is preliminary data.</text>
</comment>
<dbReference type="PANTHER" id="PTHR30151">
    <property type="entry name" value="ALKANE SULFONATE ABC TRANSPORTER-RELATED, MEMBRANE SUBUNIT"/>
    <property type="match status" value="1"/>
</dbReference>
<evidence type="ECO:0000313" key="9">
    <source>
        <dbReference type="EMBL" id="MFD2114321.1"/>
    </source>
</evidence>
<name>A0ABW4YF50_9BACL</name>
<dbReference type="InterPro" id="IPR035906">
    <property type="entry name" value="MetI-like_sf"/>
</dbReference>
<reference evidence="10" key="1">
    <citation type="journal article" date="2019" name="Int. J. Syst. Evol. Microbiol.">
        <title>The Global Catalogue of Microorganisms (GCM) 10K type strain sequencing project: providing services to taxonomists for standard genome sequencing and annotation.</title>
        <authorList>
            <consortium name="The Broad Institute Genomics Platform"/>
            <consortium name="The Broad Institute Genome Sequencing Center for Infectious Disease"/>
            <person name="Wu L."/>
            <person name="Ma J."/>
        </authorList>
    </citation>
    <scope>NUCLEOTIDE SEQUENCE [LARGE SCALE GENOMIC DNA]</scope>
    <source>
        <strain evidence="10">GH52</strain>
    </source>
</reference>
<dbReference type="EMBL" id="JBHUHO010000003">
    <property type="protein sequence ID" value="MFD2114321.1"/>
    <property type="molecule type" value="Genomic_DNA"/>
</dbReference>
<evidence type="ECO:0000313" key="10">
    <source>
        <dbReference type="Proteomes" id="UP001597362"/>
    </source>
</evidence>
<organism evidence="9 10">
    <name type="scientific">Paenibacillus yanchengensis</name>
    <dbReference type="NCBI Taxonomy" id="2035833"/>
    <lineage>
        <taxon>Bacteria</taxon>
        <taxon>Bacillati</taxon>
        <taxon>Bacillota</taxon>
        <taxon>Bacilli</taxon>
        <taxon>Bacillales</taxon>
        <taxon>Paenibacillaceae</taxon>
        <taxon>Paenibacillus</taxon>
    </lineage>
</organism>
<sequence length="258" mass="29263">MLLRWIRLVWLPFVVVLLTLIAWQLYVDWSGMKKHILPSPLDVLHTVVTSFPMMWPHITATMYIAITGYLLSIGVGLFVAIALHLISPLRKALYPLLLISQNIPMLTIGPILVIWFGFGILPKIILIVLMLFFPVTIAMMGGLMQVDRKLLEYMRMVGATKWQIFWKLELPSALPQMFSGLKISTTYSVMGAVISDYLGTEKGLGQYMKMGLASYRADRIFAAIIVIVIVSLSLYGVVALAGRWFTRWDRDKHMTQDT</sequence>
<evidence type="ECO:0000259" key="8">
    <source>
        <dbReference type="PROSITE" id="PS50928"/>
    </source>
</evidence>
<feature type="transmembrane region" description="Helical" evidence="7">
    <location>
        <begin position="124"/>
        <end position="146"/>
    </location>
</feature>
<feature type="transmembrane region" description="Helical" evidence="7">
    <location>
        <begin position="62"/>
        <end position="86"/>
    </location>
</feature>
<comment type="subcellular location">
    <subcellularLocation>
        <location evidence="1 7">Cell membrane</location>
        <topology evidence="1 7">Multi-pass membrane protein</topology>
    </subcellularLocation>
</comment>
<dbReference type="InterPro" id="IPR000515">
    <property type="entry name" value="MetI-like"/>
</dbReference>
<keyword evidence="2 7" id="KW-0813">Transport</keyword>
<dbReference type="Pfam" id="PF00528">
    <property type="entry name" value="BPD_transp_1"/>
    <property type="match status" value="1"/>
</dbReference>
<proteinExistence type="inferred from homology"/>
<evidence type="ECO:0000256" key="2">
    <source>
        <dbReference type="ARBA" id="ARBA00022448"/>
    </source>
</evidence>
<evidence type="ECO:0000256" key="5">
    <source>
        <dbReference type="ARBA" id="ARBA00022989"/>
    </source>
</evidence>
<feature type="domain" description="ABC transmembrane type-1" evidence="8">
    <location>
        <begin position="58"/>
        <end position="238"/>
    </location>
</feature>
<protein>
    <submittedName>
        <fullName evidence="9">ABC transporter permease</fullName>
    </submittedName>
</protein>
<gene>
    <name evidence="9" type="ORF">ACFSJH_00955</name>
</gene>
<keyword evidence="5 7" id="KW-1133">Transmembrane helix</keyword>
<feature type="transmembrane region" description="Helical" evidence="7">
    <location>
        <begin position="220"/>
        <end position="245"/>
    </location>
</feature>
<keyword evidence="10" id="KW-1185">Reference proteome</keyword>
<keyword evidence="3" id="KW-1003">Cell membrane</keyword>
<feature type="transmembrane region" description="Helical" evidence="7">
    <location>
        <begin position="93"/>
        <end position="118"/>
    </location>
</feature>
<dbReference type="SUPFAM" id="SSF161098">
    <property type="entry name" value="MetI-like"/>
    <property type="match status" value="1"/>
</dbReference>
<keyword evidence="4 7" id="KW-0812">Transmembrane</keyword>
<evidence type="ECO:0000256" key="6">
    <source>
        <dbReference type="ARBA" id="ARBA00023136"/>
    </source>
</evidence>
<evidence type="ECO:0000256" key="3">
    <source>
        <dbReference type="ARBA" id="ARBA00022475"/>
    </source>
</evidence>
<dbReference type="Proteomes" id="UP001597362">
    <property type="component" value="Unassembled WGS sequence"/>
</dbReference>
<evidence type="ECO:0000256" key="1">
    <source>
        <dbReference type="ARBA" id="ARBA00004651"/>
    </source>
</evidence>